<evidence type="ECO:0000313" key="2">
    <source>
        <dbReference type="EMBL" id="RKT55087.1"/>
    </source>
</evidence>
<reference evidence="2 3" key="1">
    <citation type="submission" date="2018-10" db="EMBL/GenBank/DDBJ databases">
        <title>Sequencing the genomes of 1000 actinobacteria strains.</title>
        <authorList>
            <person name="Klenk H.-P."/>
        </authorList>
    </citation>
    <scope>NUCLEOTIDE SEQUENCE [LARGE SCALE GENOMIC DNA]</scope>
    <source>
        <strain evidence="2 3">DSM 43800</strain>
    </source>
</reference>
<dbReference type="AlphaFoldDB" id="A0A495W236"/>
<dbReference type="RefSeq" id="WP_211347069.1">
    <property type="nucleotide sequence ID" value="NZ_RBXO01000001.1"/>
</dbReference>
<dbReference type="EMBL" id="RBXO01000001">
    <property type="protein sequence ID" value="RKT55087.1"/>
    <property type="molecule type" value="Genomic_DNA"/>
</dbReference>
<comment type="caution">
    <text evidence="2">The sequence shown here is derived from an EMBL/GenBank/DDBJ whole genome shotgun (WGS) entry which is preliminary data.</text>
</comment>
<name>A0A495W236_9PSEU</name>
<feature type="compositionally biased region" description="Low complexity" evidence="1">
    <location>
        <begin position="322"/>
        <end position="350"/>
    </location>
</feature>
<gene>
    <name evidence="2" type="ORF">C8E97_3743</name>
</gene>
<keyword evidence="3" id="KW-1185">Reference proteome</keyword>
<protein>
    <submittedName>
        <fullName evidence="2">Uncharacterized protein</fullName>
    </submittedName>
</protein>
<organism evidence="2 3">
    <name type="scientific">Saccharothrix australiensis</name>
    <dbReference type="NCBI Taxonomy" id="2072"/>
    <lineage>
        <taxon>Bacteria</taxon>
        <taxon>Bacillati</taxon>
        <taxon>Actinomycetota</taxon>
        <taxon>Actinomycetes</taxon>
        <taxon>Pseudonocardiales</taxon>
        <taxon>Pseudonocardiaceae</taxon>
        <taxon>Saccharothrix</taxon>
    </lineage>
</organism>
<proteinExistence type="predicted"/>
<dbReference type="Proteomes" id="UP000282084">
    <property type="component" value="Unassembled WGS sequence"/>
</dbReference>
<feature type="compositionally biased region" description="Low complexity" evidence="1">
    <location>
        <begin position="301"/>
        <end position="314"/>
    </location>
</feature>
<feature type="region of interest" description="Disordered" evidence="1">
    <location>
        <begin position="189"/>
        <end position="362"/>
    </location>
</feature>
<sequence length="579" mass="60126">MPIAFDTTGLRQQDQSTWLHPATGDVVSLQYFDLVPDLPAPLEDLPRLRHDLAVIYGEAGCLIEAHALLLGGVPALFQVLKLPLPNQPTGQVFVASFTVPRAASSAVLMAQAPERGVTGVREAVLAARVGFDKWVLPHPYAPQVKGRLPFHAGDDPRYDAEFADHPLTRVRAWAHHVIRTATVDPRFAALPPFGGPAPRQPAPPGPGSHNLGPHNPGTHAPAHQNPAHQNPAHQNPAPHGPVPPGSVPHQGIAPQPSAPHGDTAQAPATPPPAHAAPQPSAPPAHAAPAHAAPEPPPPAHAAPEAGPPAHAAPDPAGPPAEAPGHAAPPAHTTTPAAPTASDAPADAPAHAAPPPGPQVGSTLTTVVPGIPIGGYLPLWVGDECTFWRMDDPAEVLALLGLGTLARTPLAETRFRDLVALDPDSSSVVLLNRYRSADGGVAAGIAGLTRVSGQEASAGMNEDTLLEAFRWVGRVSGAAAERGECVTVEPGTHAGELEEPYVLMVVQEYEGERLSVVQTAPTPPADLPLWEGRRSMNGPATPESIATGGILAMYAMDRWGVHPLHLCLTFGPIPGLVRGR</sequence>
<feature type="compositionally biased region" description="Pro residues" evidence="1">
    <location>
        <begin position="268"/>
        <end position="282"/>
    </location>
</feature>
<evidence type="ECO:0000256" key="1">
    <source>
        <dbReference type="SAM" id="MobiDB-lite"/>
    </source>
</evidence>
<feature type="compositionally biased region" description="Low complexity" evidence="1">
    <location>
        <begin position="283"/>
        <end position="292"/>
    </location>
</feature>
<feature type="compositionally biased region" description="Pro residues" evidence="1">
    <location>
        <begin position="193"/>
        <end position="206"/>
    </location>
</feature>
<evidence type="ECO:0000313" key="3">
    <source>
        <dbReference type="Proteomes" id="UP000282084"/>
    </source>
</evidence>
<accession>A0A495W236</accession>